<protein>
    <submittedName>
        <fullName evidence="1">Uncharacterized protein</fullName>
    </submittedName>
</protein>
<reference evidence="1" key="1">
    <citation type="submission" date="2018-04" db="EMBL/GenBank/DDBJ databases">
        <title>Genomes of the Obligate Erwinia dacicola and Facultative Enterobacter sp. OLF Endosymbionts of the Olive Fruit fly, Bactrocera oleae.</title>
        <authorList>
            <person name="Estes A.M."/>
            <person name="Hearn D.J."/>
            <person name="Agarwal S."/>
            <person name="Pierson E.A."/>
            <person name="Dunning-Hotopp J.C."/>
        </authorList>
    </citation>
    <scope>NUCLEOTIDE SEQUENCE [LARGE SCALE GENOMIC DNA]</scope>
    <source>
        <strain evidence="1">Oroville</strain>
    </source>
</reference>
<dbReference type="EMBL" id="LJAM02000034">
    <property type="protein sequence ID" value="RAP72451.1"/>
    <property type="molecule type" value="Genomic_DNA"/>
</dbReference>
<organism evidence="1 2">
    <name type="scientific">Candidatus Erwinia dacicola</name>
    <dbReference type="NCBI Taxonomy" id="252393"/>
    <lineage>
        <taxon>Bacteria</taxon>
        <taxon>Pseudomonadati</taxon>
        <taxon>Pseudomonadota</taxon>
        <taxon>Gammaproteobacteria</taxon>
        <taxon>Enterobacterales</taxon>
        <taxon>Erwiniaceae</taxon>
        <taxon>Erwinia</taxon>
    </lineage>
</organism>
<comment type="caution">
    <text evidence="1">The sequence shown here is derived from an EMBL/GenBank/DDBJ whole genome shotgun (WGS) entry which is preliminary data.</text>
</comment>
<proteinExistence type="predicted"/>
<name>A0A328TTP8_9GAMM</name>
<feature type="non-terminal residue" evidence="1">
    <location>
        <position position="35"/>
    </location>
</feature>
<evidence type="ECO:0000313" key="2">
    <source>
        <dbReference type="Proteomes" id="UP000244334"/>
    </source>
</evidence>
<dbReference type="Proteomes" id="UP000244334">
    <property type="component" value="Unassembled WGS sequence"/>
</dbReference>
<dbReference type="AlphaFoldDB" id="A0A328TTP8"/>
<evidence type="ECO:0000313" key="1">
    <source>
        <dbReference type="EMBL" id="RAP72451.1"/>
    </source>
</evidence>
<keyword evidence="2" id="KW-1185">Reference proteome</keyword>
<sequence length="35" mass="4095">MDWLRMALTKRKMQSKTSVVNTDRILPHPAKVKLT</sequence>
<accession>A0A328TTP8</accession>
<gene>
    <name evidence="1" type="ORF">ACZ87_00712</name>
</gene>